<dbReference type="AlphaFoldDB" id="A0A9E2BM19"/>
<dbReference type="InterPro" id="IPR050345">
    <property type="entry name" value="Aliph_Amidase/BUP"/>
</dbReference>
<evidence type="ECO:0000313" key="3">
    <source>
        <dbReference type="EMBL" id="MBT9145464.1"/>
    </source>
</evidence>
<gene>
    <name evidence="3" type="ORF">DDT42_01335</name>
</gene>
<dbReference type="EMBL" id="QLTW01000097">
    <property type="protein sequence ID" value="MBT9145464.1"/>
    <property type="molecule type" value="Genomic_DNA"/>
</dbReference>
<dbReference type="GO" id="GO:0047417">
    <property type="term" value="F:N-carbamoyl-D-amino acid hydrolase activity"/>
    <property type="evidence" value="ECO:0007669"/>
    <property type="project" value="UniProtKB-EC"/>
</dbReference>
<proteinExistence type="predicted"/>
<evidence type="ECO:0000256" key="1">
    <source>
        <dbReference type="ARBA" id="ARBA00022801"/>
    </source>
</evidence>
<feature type="domain" description="CN hydrolase" evidence="2">
    <location>
        <begin position="2"/>
        <end position="248"/>
    </location>
</feature>
<name>A0A9E2BM19_PSYF1</name>
<evidence type="ECO:0000313" key="4">
    <source>
        <dbReference type="Proteomes" id="UP000811545"/>
    </source>
</evidence>
<dbReference type="PANTHER" id="PTHR43674:SF2">
    <property type="entry name" value="BETA-UREIDOPROPIONASE"/>
    <property type="match status" value="1"/>
</dbReference>
<dbReference type="SUPFAM" id="SSF56317">
    <property type="entry name" value="Carbon-nitrogen hydrolase"/>
    <property type="match status" value="1"/>
</dbReference>
<accession>A0A9E2BM19</accession>
<dbReference type="Pfam" id="PF00795">
    <property type="entry name" value="CN_hydrolase"/>
    <property type="match status" value="1"/>
</dbReference>
<organism evidence="3 4">
    <name type="scientific">Psychracetigena formicireducens</name>
    <dbReference type="NCBI Taxonomy" id="2986056"/>
    <lineage>
        <taxon>Bacteria</taxon>
        <taxon>Bacillati</taxon>
        <taxon>Candidatus Lithacetigenota</taxon>
        <taxon>Candidatus Psychracetigena</taxon>
    </lineage>
</organism>
<reference evidence="3 4" key="1">
    <citation type="journal article" date="2021" name="bioRxiv">
        <title>Unique metabolic strategies in Hadean analogues reveal hints for primordial physiology.</title>
        <authorList>
            <person name="Nobu M.K."/>
            <person name="Nakai R."/>
            <person name="Tamazawa S."/>
            <person name="Mori H."/>
            <person name="Toyoda A."/>
            <person name="Ijiri A."/>
            <person name="Suzuki S."/>
            <person name="Kurokawa K."/>
            <person name="Kamagata Y."/>
            <person name="Tamaki H."/>
        </authorList>
    </citation>
    <scope>NUCLEOTIDE SEQUENCE [LARGE SCALE GENOMIC DNA]</scope>
    <source>
        <strain evidence="3">BS525</strain>
    </source>
</reference>
<dbReference type="Proteomes" id="UP000811545">
    <property type="component" value="Unassembled WGS sequence"/>
</dbReference>
<sequence>MFKLGVAQINPELNDLKSNKEKHLSLLERAISEKVNVLVFPELSLTGYYLLDGVAEASLPLNSPFLNDFKKISEKISFALGMIEKGTDYNPYISQLFFEDGEIKGVHRKVYLPTHGIFEDLKYFARGKKVEVINSHHGKTGMLICRDFMHLSLNLLLYLQGVNVLLLSSAIPVRGLDKEKGFSVKESVEYLLRSLANYLNVYIAFSSRGGFEEGIAFMGSSLILNNYGYIVREGVFLEEDFLTYPVNLEEIYKKNITFPLLRGEDLLMIKENMRFIGNDKPEL</sequence>
<dbReference type="GO" id="GO:0050126">
    <property type="term" value="F:N-carbamoylputrescine amidase activity"/>
    <property type="evidence" value="ECO:0007669"/>
    <property type="project" value="TreeGrafter"/>
</dbReference>
<comment type="caution">
    <text evidence="3">The sequence shown here is derived from an EMBL/GenBank/DDBJ whole genome shotgun (WGS) entry which is preliminary data.</text>
</comment>
<dbReference type="GO" id="GO:0033388">
    <property type="term" value="P:putrescine biosynthetic process from arginine"/>
    <property type="evidence" value="ECO:0007669"/>
    <property type="project" value="TreeGrafter"/>
</dbReference>
<dbReference type="Gene3D" id="3.60.110.10">
    <property type="entry name" value="Carbon-nitrogen hydrolase"/>
    <property type="match status" value="1"/>
</dbReference>
<evidence type="ECO:0000259" key="2">
    <source>
        <dbReference type="PROSITE" id="PS50263"/>
    </source>
</evidence>
<dbReference type="PROSITE" id="PS50263">
    <property type="entry name" value="CN_HYDROLASE"/>
    <property type="match status" value="1"/>
</dbReference>
<dbReference type="EC" id="3.5.1.77" evidence="3"/>
<keyword evidence="1 3" id="KW-0378">Hydrolase</keyword>
<dbReference type="InterPro" id="IPR003010">
    <property type="entry name" value="C-N_Hydrolase"/>
</dbReference>
<dbReference type="PANTHER" id="PTHR43674">
    <property type="entry name" value="NITRILASE C965.09-RELATED"/>
    <property type="match status" value="1"/>
</dbReference>
<dbReference type="InterPro" id="IPR036526">
    <property type="entry name" value="C-N_Hydrolase_sf"/>
</dbReference>
<protein>
    <submittedName>
        <fullName evidence="3">N-carbamoyl-D-amino acid hydrolase</fullName>
        <ecNumber evidence="3">3.5.1.77</ecNumber>
    </submittedName>
</protein>